<dbReference type="Proteomes" id="UP000680866">
    <property type="component" value="Chromosome"/>
</dbReference>
<dbReference type="SUPFAM" id="SSF53335">
    <property type="entry name" value="S-adenosyl-L-methionine-dependent methyltransferases"/>
    <property type="match status" value="1"/>
</dbReference>
<keyword evidence="3" id="KW-1185">Reference proteome</keyword>
<evidence type="ECO:0000313" key="2">
    <source>
        <dbReference type="EMBL" id="BCJ69977.1"/>
    </source>
</evidence>
<proteinExistence type="predicted"/>
<dbReference type="Gene3D" id="3.40.50.150">
    <property type="entry name" value="Vaccinia Virus protein VP39"/>
    <property type="match status" value="1"/>
</dbReference>
<dbReference type="KEGG" id="pry:Prubr_69980"/>
<dbReference type="InterPro" id="IPR029063">
    <property type="entry name" value="SAM-dependent_MTases_sf"/>
</dbReference>
<name>A0A810N9Q8_9ACTN</name>
<sequence>MDLGVAELRPDPQRTGGVTLLVDGVPQSYVDPADPTYLHFDYVRRIASVVDAIAPAGAPLRVLHLGGGALTLPRYVAATRPGSTQLVVERDAALVELVGRALPLPADFDVRIRVDDVREVVGRSTDGPFDLVIGDVYRGAAMAGGVGTASFATGLRRMLSTDGVYTLNVTDLPPLVLSRVQAATLRAAYGDVCVLAARTMLRGRRYGNVVLAASGTPGRLPVDRLVRAALRDPVPGIVLHGPALDEFTAHTQPSPD</sequence>
<dbReference type="AlphaFoldDB" id="A0A810N9Q8"/>
<dbReference type="PANTHER" id="PTHR43317">
    <property type="entry name" value="THERMOSPERMINE SYNTHASE ACAULIS5"/>
    <property type="match status" value="1"/>
</dbReference>
<protein>
    <recommendedName>
        <fullName evidence="4">Spermidine synthase</fullName>
    </recommendedName>
</protein>
<dbReference type="NCBIfam" id="NF037959">
    <property type="entry name" value="MFS_SpdSyn"/>
    <property type="match status" value="1"/>
</dbReference>
<dbReference type="EMBL" id="AP023359">
    <property type="protein sequence ID" value="BCJ69977.1"/>
    <property type="molecule type" value="Genomic_DNA"/>
</dbReference>
<evidence type="ECO:0000313" key="3">
    <source>
        <dbReference type="Proteomes" id="UP000680866"/>
    </source>
</evidence>
<reference evidence="2" key="1">
    <citation type="submission" date="2020-08" db="EMBL/GenBank/DDBJ databases">
        <title>Whole genome shotgun sequence of Polymorphospora rubra NBRC 101157.</title>
        <authorList>
            <person name="Komaki H."/>
            <person name="Tamura T."/>
        </authorList>
    </citation>
    <scope>NUCLEOTIDE SEQUENCE</scope>
    <source>
        <strain evidence="2">NBRC 101157</strain>
    </source>
</reference>
<dbReference type="GO" id="GO:0006596">
    <property type="term" value="P:polyamine biosynthetic process"/>
    <property type="evidence" value="ECO:0007669"/>
    <property type="project" value="UniProtKB-KW"/>
</dbReference>
<keyword evidence="1" id="KW-0620">Polyamine biosynthesis</keyword>
<organism evidence="2 3">
    <name type="scientific">Polymorphospora rubra</name>
    <dbReference type="NCBI Taxonomy" id="338584"/>
    <lineage>
        <taxon>Bacteria</taxon>
        <taxon>Bacillati</taxon>
        <taxon>Actinomycetota</taxon>
        <taxon>Actinomycetes</taxon>
        <taxon>Micromonosporales</taxon>
        <taxon>Micromonosporaceae</taxon>
        <taxon>Polymorphospora</taxon>
    </lineage>
</organism>
<accession>A0A810N9Q8</accession>
<gene>
    <name evidence="2" type="ORF">Prubr_69980</name>
</gene>
<dbReference type="PANTHER" id="PTHR43317:SF1">
    <property type="entry name" value="THERMOSPERMINE SYNTHASE ACAULIS5"/>
    <property type="match status" value="1"/>
</dbReference>
<evidence type="ECO:0008006" key="4">
    <source>
        <dbReference type="Google" id="ProtNLM"/>
    </source>
</evidence>
<evidence type="ECO:0000256" key="1">
    <source>
        <dbReference type="ARBA" id="ARBA00023115"/>
    </source>
</evidence>